<dbReference type="GO" id="GO:0030638">
    <property type="term" value="P:polyketide metabolic process"/>
    <property type="evidence" value="ECO:0007669"/>
    <property type="project" value="InterPro"/>
</dbReference>
<dbReference type="PANTHER" id="PTHR38436">
    <property type="entry name" value="POLYKETIDE CYCLASE SNOAL-LIKE DOMAIN"/>
    <property type="match status" value="1"/>
</dbReference>
<feature type="chain" id="PRO_5015487679" description="Polyketide cyclase" evidence="1">
    <location>
        <begin position="28"/>
        <end position="168"/>
    </location>
</feature>
<dbReference type="OrthoDB" id="9182871at2"/>
<evidence type="ECO:0008006" key="4">
    <source>
        <dbReference type="Google" id="ProtNLM"/>
    </source>
</evidence>
<reference evidence="2" key="1">
    <citation type="submission" date="2017-04" db="EMBL/GenBank/DDBJ databases">
        <title>Unexpected and diverse lifestyles within the genus Limnohabitans.</title>
        <authorList>
            <person name="Kasalicky V."/>
            <person name="Mehrshad M."/>
            <person name="Andrei S.-A."/>
            <person name="Salcher M."/>
            <person name="Kratochvilova H."/>
            <person name="Simek K."/>
            <person name="Ghai R."/>
        </authorList>
    </citation>
    <scope>NUCLEOTIDE SEQUENCE [LARGE SCALE GENOMIC DNA]</scope>
    <source>
        <strain evidence="2">II-D5</strain>
    </source>
</reference>
<proteinExistence type="predicted"/>
<comment type="caution">
    <text evidence="2">The sequence shown here is derived from an EMBL/GenBank/DDBJ whole genome shotgun (WGS) entry which is preliminary data.</text>
</comment>
<sequence length="168" mass="18363">MKTSQLTAKTLSAAALAAAMISSPALAQTAMTSDAARQLVEPFYSMLTQPGTKDVRAIAEKFLTPEWKSYSDDTNFKGREAFINQVMGFGKLIPDLKWEIREVMVAGDRVVVRSTFSGTPQGPMFGMPTNGKSFQAMAIDIHTLQNGKSVAVYHIEDWASALRQLSVK</sequence>
<evidence type="ECO:0000313" key="3">
    <source>
        <dbReference type="Proteomes" id="UP000037507"/>
    </source>
</evidence>
<dbReference type="RefSeq" id="WP_053168990.1">
    <property type="nucleotide sequence ID" value="NZ_LFYT02000009.1"/>
</dbReference>
<evidence type="ECO:0000256" key="1">
    <source>
        <dbReference type="SAM" id="SignalP"/>
    </source>
</evidence>
<keyword evidence="3" id="KW-1185">Reference proteome</keyword>
<gene>
    <name evidence="2" type="ORF">H663_009390</name>
</gene>
<feature type="signal peptide" evidence="1">
    <location>
        <begin position="1"/>
        <end position="27"/>
    </location>
</feature>
<protein>
    <recommendedName>
        <fullName evidence="4">Polyketide cyclase</fullName>
    </recommendedName>
</protein>
<dbReference type="Gene3D" id="3.10.450.50">
    <property type="match status" value="1"/>
</dbReference>
<dbReference type="SUPFAM" id="SSF54427">
    <property type="entry name" value="NTF2-like"/>
    <property type="match status" value="1"/>
</dbReference>
<dbReference type="Proteomes" id="UP000037507">
    <property type="component" value="Unassembled WGS sequence"/>
</dbReference>
<dbReference type="EMBL" id="LFYT02000009">
    <property type="protein sequence ID" value="PVE42950.1"/>
    <property type="molecule type" value="Genomic_DNA"/>
</dbReference>
<dbReference type="InterPro" id="IPR009959">
    <property type="entry name" value="Cyclase_SnoaL-like"/>
</dbReference>
<dbReference type="PANTHER" id="PTHR38436:SF1">
    <property type="entry name" value="ESTER CYCLASE"/>
    <property type="match status" value="1"/>
</dbReference>
<keyword evidence="1" id="KW-0732">Signal</keyword>
<dbReference type="AlphaFoldDB" id="A0A2T7UE14"/>
<dbReference type="STRING" id="1293045.H663_01205"/>
<organism evidence="2 3">
    <name type="scientific">Limnohabitans planktonicus II-D5</name>
    <dbReference type="NCBI Taxonomy" id="1293045"/>
    <lineage>
        <taxon>Bacteria</taxon>
        <taxon>Pseudomonadati</taxon>
        <taxon>Pseudomonadota</taxon>
        <taxon>Betaproteobacteria</taxon>
        <taxon>Burkholderiales</taxon>
        <taxon>Comamonadaceae</taxon>
        <taxon>Limnohabitans</taxon>
    </lineage>
</organism>
<dbReference type="Pfam" id="PF07366">
    <property type="entry name" value="SnoaL"/>
    <property type="match status" value="1"/>
</dbReference>
<accession>A0A2T7UE14</accession>
<evidence type="ECO:0000313" key="2">
    <source>
        <dbReference type="EMBL" id="PVE42950.1"/>
    </source>
</evidence>
<dbReference type="InterPro" id="IPR032710">
    <property type="entry name" value="NTF2-like_dom_sf"/>
</dbReference>
<name>A0A2T7UE14_9BURK</name>